<keyword evidence="14" id="KW-0812">Transmembrane</keyword>
<evidence type="ECO:0000313" key="15">
    <source>
        <dbReference type="EMBL" id="MFD0964940.1"/>
    </source>
</evidence>
<evidence type="ECO:0000256" key="12">
    <source>
        <dbReference type="ARBA" id="ARBA00029757"/>
    </source>
</evidence>
<comment type="similarity">
    <text evidence="13">Belongs to the LpxK family.</text>
</comment>
<dbReference type="Pfam" id="PF02606">
    <property type="entry name" value="LpxK"/>
    <property type="match status" value="1"/>
</dbReference>
<dbReference type="HAMAP" id="MF_00409">
    <property type="entry name" value="LpxK"/>
    <property type="match status" value="1"/>
</dbReference>
<dbReference type="EC" id="2.7.1.130" evidence="3 13"/>
<evidence type="ECO:0000313" key="16">
    <source>
        <dbReference type="Proteomes" id="UP001596997"/>
    </source>
</evidence>
<keyword evidence="5 13" id="KW-0444">Lipid biosynthesis</keyword>
<feature type="transmembrane region" description="Helical" evidence="14">
    <location>
        <begin position="7"/>
        <end position="25"/>
    </location>
</feature>
<keyword evidence="8 13" id="KW-0547">Nucleotide-binding</keyword>
<evidence type="ECO:0000256" key="14">
    <source>
        <dbReference type="SAM" id="Phobius"/>
    </source>
</evidence>
<evidence type="ECO:0000256" key="4">
    <source>
        <dbReference type="ARBA" id="ARBA00016436"/>
    </source>
</evidence>
<evidence type="ECO:0000256" key="10">
    <source>
        <dbReference type="ARBA" id="ARBA00022840"/>
    </source>
</evidence>
<dbReference type="SUPFAM" id="SSF52540">
    <property type="entry name" value="P-loop containing nucleoside triphosphate hydrolases"/>
    <property type="match status" value="1"/>
</dbReference>
<evidence type="ECO:0000256" key="5">
    <source>
        <dbReference type="ARBA" id="ARBA00022516"/>
    </source>
</evidence>
<comment type="pathway">
    <text evidence="2 13">Glycolipid biosynthesis; lipid IV(A) biosynthesis; lipid IV(A) from (3R)-3-hydroxytetradecanoyl-[acyl-carrier-protein] and UDP-N-acetyl-alpha-D-glucosamine: step 6/6.</text>
</comment>
<evidence type="ECO:0000256" key="7">
    <source>
        <dbReference type="ARBA" id="ARBA00022679"/>
    </source>
</evidence>
<keyword evidence="9 13" id="KW-0418">Kinase</keyword>
<evidence type="ECO:0000256" key="11">
    <source>
        <dbReference type="ARBA" id="ARBA00023098"/>
    </source>
</evidence>
<reference evidence="16" key="1">
    <citation type="journal article" date="2019" name="Int. J. Syst. Evol. Microbiol.">
        <title>The Global Catalogue of Microorganisms (GCM) 10K type strain sequencing project: providing services to taxonomists for standard genome sequencing and annotation.</title>
        <authorList>
            <consortium name="The Broad Institute Genomics Platform"/>
            <consortium name="The Broad Institute Genome Sequencing Center for Infectious Disease"/>
            <person name="Wu L."/>
            <person name="Ma J."/>
        </authorList>
    </citation>
    <scope>NUCLEOTIDE SEQUENCE [LARGE SCALE GENOMIC DNA]</scope>
    <source>
        <strain evidence="16">CCUG 62114</strain>
    </source>
</reference>
<dbReference type="InterPro" id="IPR003758">
    <property type="entry name" value="LpxK"/>
</dbReference>
<evidence type="ECO:0000256" key="13">
    <source>
        <dbReference type="HAMAP-Rule" id="MF_00409"/>
    </source>
</evidence>
<keyword evidence="14" id="KW-0472">Membrane</keyword>
<evidence type="ECO:0000256" key="6">
    <source>
        <dbReference type="ARBA" id="ARBA00022556"/>
    </source>
</evidence>
<keyword evidence="16" id="KW-1185">Reference proteome</keyword>
<keyword evidence="10 13" id="KW-0067">ATP-binding</keyword>
<name>A0ABW3I5W7_9FLAO</name>
<dbReference type="PANTHER" id="PTHR42724:SF1">
    <property type="entry name" value="TETRAACYLDISACCHARIDE 4'-KINASE, MITOCHONDRIAL-RELATED"/>
    <property type="match status" value="1"/>
</dbReference>
<accession>A0ABW3I5W7</accession>
<dbReference type="RefSeq" id="WP_377716605.1">
    <property type="nucleotide sequence ID" value="NZ_JBHTJM010000010.1"/>
</dbReference>
<keyword evidence="6 13" id="KW-0441">Lipid A biosynthesis</keyword>
<organism evidence="15 16">
    <name type="scientific">Pseudofulvibacter geojedonensis</name>
    <dbReference type="NCBI Taxonomy" id="1123758"/>
    <lineage>
        <taxon>Bacteria</taxon>
        <taxon>Pseudomonadati</taxon>
        <taxon>Bacteroidota</taxon>
        <taxon>Flavobacteriia</taxon>
        <taxon>Flavobacteriales</taxon>
        <taxon>Flavobacteriaceae</taxon>
        <taxon>Pseudofulvibacter</taxon>
    </lineage>
</organism>
<proteinExistence type="inferred from homology"/>
<evidence type="ECO:0000256" key="3">
    <source>
        <dbReference type="ARBA" id="ARBA00012071"/>
    </source>
</evidence>
<dbReference type="GO" id="GO:0009029">
    <property type="term" value="F:lipid-A 4'-kinase activity"/>
    <property type="evidence" value="ECO:0007669"/>
    <property type="project" value="UniProtKB-EC"/>
</dbReference>
<dbReference type="NCBIfam" id="TIGR00682">
    <property type="entry name" value="lpxK"/>
    <property type="match status" value="1"/>
</dbReference>
<dbReference type="PANTHER" id="PTHR42724">
    <property type="entry name" value="TETRAACYLDISACCHARIDE 4'-KINASE"/>
    <property type="match status" value="1"/>
</dbReference>
<keyword evidence="7 13" id="KW-0808">Transferase</keyword>
<dbReference type="EMBL" id="JBHTJM010000010">
    <property type="protein sequence ID" value="MFD0964940.1"/>
    <property type="molecule type" value="Genomic_DNA"/>
</dbReference>
<keyword evidence="11 13" id="KW-0443">Lipid metabolism</keyword>
<comment type="caution">
    <text evidence="13">Lacks conserved residue(s) required for the propagation of feature annotation.</text>
</comment>
<protein>
    <recommendedName>
        <fullName evidence="4 13">Tetraacyldisaccharide 4'-kinase</fullName>
        <ecNumber evidence="3 13">2.7.1.130</ecNumber>
    </recommendedName>
    <alternativeName>
        <fullName evidence="12 13">Lipid A 4'-kinase</fullName>
    </alternativeName>
</protein>
<comment type="function">
    <text evidence="1 13">Transfers the gamma-phosphate of ATP to the 4'-position of a tetraacyldisaccharide 1-phosphate intermediate (termed DS-1-P) to form tetraacyldisaccharide 1,4'-bis-phosphate (lipid IVA).</text>
</comment>
<sequence>MRGLRKILFPFAILYGLITSIRNYFFDIGLLSSKKYKLPIIVVGNLNVGGTGKSPMVEYLIRLLQDEYKLATLSRGYRRKSKGFVLAEDGVTSNELGDEPMQFYSKYKKCSVAVDADRQNGINKLQDIVNPEVIVLDDAYQHRKVKAGFYVLLTKYNDLYVDDYILPTGNLREARKGANRADVIIVTKCPTELSKLDQEEILKRIQPLKRQKVFFSSIKYDEKIFNNEKSFVLRDLKNTFTLVTGIANPRPLLGYLNSLKLKYEHIAFNDHHHFSERDIELLARKEFVITTEKDYMRLKDRLKNVMYLPIQTQFMNNNEEFDEMIFDYIKKDLQKTGL</sequence>
<evidence type="ECO:0000256" key="8">
    <source>
        <dbReference type="ARBA" id="ARBA00022741"/>
    </source>
</evidence>
<keyword evidence="14" id="KW-1133">Transmembrane helix</keyword>
<evidence type="ECO:0000256" key="2">
    <source>
        <dbReference type="ARBA" id="ARBA00004870"/>
    </source>
</evidence>
<gene>
    <name evidence="13 15" type="primary">lpxK</name>
    <name evidence="15" type="ORF">ACFQ1O_13065</name>
</gene>
<dbReference type="Proteomes" id="UP001596997">
    <property type="component" value="Unassembled WGS sequence"/>
</dbReference>
<evidence type="ECO:0000256" key="1">
    <source>
        <dbReference type="ARBA" id="ARBA00002274"/>
    </source>
</evidence>
<comment type="caution">
    <text evidence="15">The sequence shown here is derived from an EMBL/GenBank/DDBJ whole genome shotgun (WGS) entry which is preliminary data.</text>
</comment>
<comment type="catalytic activity">
    <reaction evidence="13">
        <text>a lipid A disaccharide + ATP = a lipid IVA + ADP + H(+)</text>
        <dbReference type="Rhea" id="RHEA:67840"/>
        <dbReference type="ChEBI" id="CHEBI:15378"/>
        <dbReference type="ChEBI" id="CHEBI:30616"/>
        <dbReference type="ChEBI" id="CHEBI:176343"/>
        <dbReference type="ChEBI" id="CHEBI:176425"/>
        <dbReference type="ChEBI" id="CHEBI:456216"/>
        <dbReference type="EC" id="2.7.1.130"/>
    </reaction>
</comment>
<evidence type="ECO:0000256" key="9">
    <source>
        <dbReference type="ARBA" id="ARBA00022777"/>
    </source>
</evidence>
<dbReference type="InterPro" id="IPR027417">
    <property type="entry name" value="P-loop_NTPase"/>
</dbReference>